<feature type="domain" description="Transposable element P transposase-like GTP-binding insertion" evidence="1">
    <location>
        <begin position="4"/>
        <end position="85"/>
    </location>
</feature>
<dbReference type="AlphaFoldDB" id="A0A6G0TZI1"/>
<proteinExistence type="predicted"/>
<dbReference type="Proteomes" id="UP000475862">
    <property type="component" value="Unassembled WGS sequence"/>
</dbReference>
<organism evidence="2 3">
    <name type="scientific">Aphis glycines</name>
    <name type="common">Soybean aphid</name>
    <dbReference type="NCBI Taxonomy" id="307491"/>
    <lineage>
        <taxon>Eukaryota</taxon>
        <taxon>Metazoa</taxon>
        <taxon>Ecdysozoa</taxon>
        <taxon>Arthropoda</taxon>
        <taxon>Hexapoda</taxon>
        <taxon>Insecta</taxon>
        <taxon>Pterygota</taxon>
        <taxon>Neoptera</taxon>
        <taxon>Paraneoptera</taxon>
        <taxon>Hemiptera</taxon>
        <taxon>Sternorrhyncha</taxon>
        <taxon>Aphidomorpha</taxon>
        <taxon>Aphidoidea</taxon>
        <taxon>Aphididae</taxon>
        <taxon>Aphidini</taxon>
        <taxon>Aphis</taxon>
        <taxon>Aphis</taxon>
    </lineage>
</organism>
<evidence type="ECO:0000313" key="2">
    <source>
        <dbReference type="EMBL" id="KAE9541220.1"/>
    </source>
</evidence>
<dbReference type="InterPro" id="IPR048366">
    <property type="entry name" value="TNP-like_GBD"/>
</dbReference>
<accession>A0A6G0TZI1</accession>
<sequence length="226" mass="27060">MYSIVVLQNAPTRVVPKITERYLTVDSISNMNVRLATQILSNFLTKGIEFYREYAQIDNLKNSNKTQKCTDHFNRLFDILNWKYPAEGIKKIVLEDALVWLNEWENQLTNQCITKEEFLSQSTADELRLSRFLLEQYQFKYGLSSKFNQNQLKIRIQNNNNIILIARYLINQFFGIARQVSRPNDHPCSSTFLQIYKTICTIYFKATKNRELQKFRQWYWYTKNNY</sequence>
<dbReference type="EMBL" id="VYZN01000013">
    <property type="protein sequence ID" value="KAE9541220.1"/>
    <property type="molecule type" value="Genomic_DNA"/>
</dbReference>
<comment type="caution">
    <text evidence="2">The sequence shown here is derived from an EMBL/GenBank/DDBJ whole genome shotgun (WGS) entry which is preliminary data.</text>
</comment>
<name>A0A6G0TZI1_APHGL</name>
<gene>
    <name evidence="2" type="ORF">AGLY_004465</name>
</gene>
<keyword evidence="3" id="KW-1185">Reference proteome</keyword>
<dbReference type="OrthoDB" id="6613714at2759"/>
<reference evidence="2 3" key="1">
    <citation type="submission" date="2019-08" db="EMBL/GenBank/DDBJ databases">
        <title>The genome of the soybean aphid Biotype 1, its phylome, world population structure and adaptation to the North American continent.</title>
        <authorList>
            <person name="Giordano R."/>
            <person name="Donthu R.K."/>
            <person name="Hernandez A.G."/>
            <person name="Wright C.L."/>
            <person name="Zimin A.V."/>
        </authorList>
    </citation>
    <scope>NUCLEOTIDE SEQUENCE [LARGE SCALE GENOMIC DNA]</scope>
    <source>
        <tissue evidence="2">Whole aphids</tissue>
    </source>
</reference>
<dbReference type="Pfam" id="PF21788">
    <property type="entry name" value="TNP-like_GBD"/>
    <property type="match status" value="1"/>
</dbReference>
<protein>
    <recommendedName>
        <fullName evidence="1">Transposable element P transposase-like GTP-binding insertion domain-containing protein</fullName>
    </recommendedName>
</protein>
<evidence type="ECO:0000259" key="1">
    <source>
        <dbReference type="Pfam" id="PF21788"/>
    </source>
</evidence>
<evidence type="ECO:0000313" key="3">
    <source>
        <dbReference type="Proteomes" id="UP000475862"/>
    </source>
</evidence>